<reference evidence="2" key="2">
    <citation type="submission" date="2015-01" db="EMBL/GenBank/DDBJ databases">
        <title>Evolutionary Origins and Diversification of the Mycorrhizal Mutualists.</title>
        <authorList>
            <consortium name="DOE Joint Genome Institute"/>
            <consortium name="Mycorrhizal Genomics Consortium"/>
            <person name="Kohler A."/>
            <person name="Kuo A."/>
            <person name="Nagy L.G."/>
            <person name="Floudas D."/>
            <person name="Copeland A."/>
            <person name="Barry K.W."/>
            <person name="Cichocki N."/>
            <person name="Veneault-Fourrey C."/>
            <person name="LaButti K."/>
            <person name="Lindquist E.A."/>
            <person name="Lipzen A."/>
            <person name="Lundell T."/>
            <person name="Morin E."/>
            <person name="Murat C."/>
            <person name="Riley R."/>
            <person name="Ohm R."/>
            <person name="Sun H."/>
            <person name="Tunlid A."/>
            <person name="Henrissat B."/>
            <person name="Grigoriev I.V."/>
            <person name="Hibbett D.S."/>
            <person name="Martin F."/>
        </authorList>
    </citation>
    <scope>NUCLEOTIDE SEQUENCE [LARGE SCALE GENOMIC DNA]</scope>
    <source>
        <strain evidence="2">Marx 270</strain>
    </source>
</reference>
<keyword evidence="2" id="KW-1185">Reference proteome</keyword>
<dbReference type="Proteomes" id="UP000054217">
    <property type="component" value="Unassembled WGS sequence"/>
</dbReference>
<gene>
    <name evidence="1" type="ORF">M404DRAFT_256825</name>
</gene>
<dbReference type="HOGENOM" id="CLU_2905080_0_0_1"/>
<protein>
    <submittedName>
        <fullName evidence="1">Uncharacterized protein</fullName>
    </submittedName>
</protein>
<name>A0A0C3NLD0_PISTI</name>
<organism evidence="1 2">
    <name type="scientific">Pisolithus tinctorius Marx 270</name>
    <dbReference type="NCBI Taxonomy" id="870435"/>
    <lineage>
        <taxon>Eukaryota</taxon>
        <taxon>Fungi</taxon>
        <taxon>Dikarya</taxon>
        <taxon>Basidiomycota</taxon>
        <taxon>Agaricomycotina</taxon>
        <taxon>Agaricomycetes</taxon>
        <taxon>Agaricomycetidae</taxon>
        <taxon>Boletales</taxon>
        <taxon>Sclerodermatineae</taxon>
        <taxon>Pisolithaceae</taxon>
        <taxon>Pisolithus</taxon>
    </lineage>
</organism>
<accession>A0A0C3NLD0</accession>
<reference evidence="1 2" key="1">
    <citation type="submission" date="2014-04" db="EMBL/GenBank/DDBJ databases">
        <authorList>
            <consortium name="DOE Joint Genome Institute"/>
            <person name="Kuo A."/>
            <person name="Kohler A."/>
            <person name="Costa M.D."/>
            <person name="Nagy L.G."/>
            <person name="Floudas D."/>
            <person name="Copeland A."/>
            <person name="Barry K.W."/>
            <person name="Cichocki N."/>
            <person name="Veneault-Fourrey C."/>
            <person name="LaButti K."/>
            <person name="Lindquist E.A."/>
            <person name="Lipzen A."/>
            <person name="Lundell T."/>
            <person name="Morin E."/>
            <person name="Murat C."/>
            <person name="Sun H."/>
            <person name="Tunlid A."/>
            <person name="Henrissat B."/>
            <person name="Grigoriev I.V."/>
            <person name="Hibbett D.S."/>
            <person name="Martin F."/>
            <person name="Nordberg H.P."/>
            <person name="Cantor M.N."/>
            <person name="Hua S.X."/>
        </authorList>
    </citation>
    <scope>NUCLEOTIDE SEQUENCE [LARGE SCALE GENOMIC DNA]</scope>
    <source>
        <strain evidence="1 2">Marx 270</strain>
    </source>
</reference>
<sequence length="62" mass="6980">MRQEDLPGSPLIVHYGHSPCSCSYGMYVARLTQPSTTTPVKADELCRRSLFTQRMSLARFST</sequence>
<dbReference type="AlphaFoldDB" id="A0A0C3NLD0"/>
<proteinExistence type="predicted"/>
<evidence type="ECO:0000313" key="2">
    <source>
        <dbReference type="Proteomes" id="UP000054217"/>
    </source>
</evidence>
<evidence type="ECO:0000313" key="1">
    <source>
        <dbReference type="EMBL" id="KIN96123.1"/>
    </source>
</evidence>
<dbReference type="InParanoid" id="A0A0C3NLD0"/>
<dbReference type="EMBL" id="KN832052">
    <property type="protein sequence ID" value="KIN96123.1"/>
    <property type="molecule type" value="Genomic_DNA"/>
</dbReference>